<evidence type="ECO:0000256" key="1">
    <source>
        <dbReference type="ARBA" id="ARBA00022723"/>
    </source>
</evidence>
<dbReference type="Pfam" id="PF00096">
    <property type="entry name" value="zf-C2H2"/>
    <property type="match status" value="1"/>
</dbReference>
<dbReference type="InterPro" id="IPR013087">
    <property type="entry name" value="Znf_C2H2_type"/>
</dbReference>
<feature type="domain" description="C2H2-type" evidence="7">
    <location>
        <begin position="436"/>
        <end position="458"/>
    </location>
</feature>
<proteinExistence type="predicted"/>
<feature type="non-terminal residue" evidence="8">
    <location>
        <position position="1"/>
    </location>
</feature>
<evidence type="ECO:0000256" key="4">
    <source>
        <dbReference type="ARBA" id="ARBA00022833"/>
    </source>
</evidence>
<dbReference type="SMART" id="SM00355">
    <property type="entry name" value="ZnF_C2H2"/>
    <property type="match status" value="4"/>
</dbReference>
<keyword evidence="3 5" id="KW-0863">Zinc-finger</keyword>
<keyword evidence="2" id="KW-0677">Repeat</keyword>
<dbReference type="PROSITE" id="PS50157">
    <property type="entry name" value="ZINC_FINGER_C2H2_2"/>
    <property type="match status" value="1"/>
</dbReference>
<comment type="caution">
    <text evidence="8">The sequence shown here is derived from an EMBL/GenBank/DDBJ whole genome shotgun (WGS) entry which is preliminary data.</text>
</comment>
<evidence type="ECO:0000313" key="9">
    <source>
        <dbReference type="Proteomes" id="UP000708208"/>
    </source>
</evidence>
<keyword evidence="9" id="KW-1185">Reference proteome</keyword>
<evidence type="ECO:0000256" key="5">
    <source>
        <dbReference type="PROSITE-ProRule" id="PRU00042"/>
    </source>
</evidence>
<dbReference type="PANTHER" id="PTHR24408:SF58">
    <property type="entry name" value="TRANSCRIPTION FACTOR (TFIIIA), PUTATIVE (AFU_ORTHOLOGUE AFUA_1G05150)-RELATED"/>
    <property type="match status" value="1"/>
</dbReference>
<dbReference type="AlphaFoldDB" id="A0A8J2LQ47"/>
<name>A0A8J2LQ47_9HEXA</name>
<evidence type="ECO:0000313" key="8">
    <source>
        <dbReference type="EMBL" id="CAG7834442.1"/>
    </source>
</evidence>
<keyword evidence="1" id="KW-0479">Metal-binding</keyword>
<organism evidence="8 9">
    <name type="scientific">Allacma fusca</name>
    <dbReference type="NCBI Taxonomy" id="39272"/>
    <lineage>
        <taxon>Eukaryota</taxon>
        <taxon>Metazoa</taxon>
        <taxon>Ecdysozoa</taxon>
        <taxon>Arthropoda</taxon>
        <taxon>Hexapoda</taxon>
        <taxon>Collembola</taxon>
        <taxon>Symphypleona</taxon>
        <taxon>Sminthuridae</taxon>
        <taxon>Allacma</taxon>
    </lineage>
</organism>
<dbReference type="GO" id="GO:0005634">
    <property type="term" value="C:nucleus"/>
    <property type="evidence" value="ECO:0007669"/>
    <property type="project" value="TreeGrafter"/>
</dbReference>
<accession>A0A8J2LQ47</accession>
<evidence type="ECO:0000256" key="6">
    <source>
        <dbReference type="SAM" id="Coils"/>
    </source>
</evidence>
<gene>
    <name evidence="8" type="ORF">AFUS01_LOCUS43951</name>
</gene>
<sequence length="498" mass="56308">MSDKMSWFTSIPIIPGSITVHSAAQCLICLKSYTSATGGGTPEILETLSKQFEVFCKFMKIEPPSNCQPNFSAEPFPFCEECQLTLSRLQELNELLEETQKRIAVVISTLSANIILSGNSTSNGELKICPYDAHLPGTGQCSAEEKVKYCRGLIYKRYSPQLEISLLRQLSRTGNSTNLIEGSHEMLKIPEQHTTEFLWNSGSEIIGFEEAATEEKKFRFVKQESQGFEVVLHYEEASPENFEFGLVKQESDSLEVVNYEEAKEENNAFPIIKEESEARTDVEEYVRGLAEMELVQNETSATGFPIVIQPTEVKTEFGEVGERLWADKAAEEVTALNIRLTSLSSPAKRLSCEICGAQYFSSKSELITHLQTKHPVLKRESTDFCKTLSGKYMLNGKSLFQISDVDNEYKCSSCSFASEKLTEMKHHVRYKHIEIFICTDCGKKFSSKYNLQRHRTFHENGTLFCCDVCGKQLNLKQRLQDSKAYVHPKTADKEFPCE</sequence>
<dbReference type="GO" id="GO:0043565">
    <property type="term" value="F:sequence-specific DNA binding"/>
    <property type="evidence" value="ECO:0007669"/>
    <property type="project" value="TreeGrafter"/>
</dbReference>
<dbReference type="GO" id="GO:0008270">
    <property type="term" value="F:zinc ion binding"/>
    <property type="evidence" value="ECO:0007669"/>
    <property type="project" value="UniProtKB-KW"/>
</dbReference>
<keyword evidence="6" id="KW-0175">Coiled coil</keyword>
<evidence type="ECO:0000256" key="3">
    <source>
        <dbReference type="ARBA" id="ARBA00022771"/>
    </source>
</evidence>
<reference evidence="8" key="1">
    <citation type="submission" date="2021-06" db="EMBL/GenBank/DDBJ databases">
        <authorList>
            <person name="Hodson N. C."/>
            <person name="Mongue J. A."/>
            <person name="Jaron S. K."/>
        </authorList>
    </citation>
    <scope>NUCLEOTIDE SEQUENCE</scope>
</reference>
<dbReference type="GO" id="GO:0000981">
    <property type="term" value="F:DNA-binding transcription factor activity, RNA polymerase II-specific"/>
    <property type="evidence" value="ECO:0007669"/>
    <property type="project" value="TreeGrafter"/>
</dbReference>
<evidence type="ECO:0000256" key="2">
    <source>
        <dbReference type="ARBA" id="ARBA00022737"/>
    </source>
</evidence>
<evidence type="ECO:0000259" key="7">
    <source>
        <dbReference type="PROSITE" id="PS50157"/>
    </source>
</evidence>
<dbReference type="Proteomes" id="UP000708208">
    <property type="component" value="Unassembled WGS sequence"/>
</dbReference>
<dbReference type="PANTHER" id="PTHR24408">
    <property type="entry name" value="ZINC FINGER PROTEIN"/>
    <property type="match status" value="1"/>
</dbReference>
<feature type="coiled-coil region" evidence="6">
    <location>
        <begin position="79"/>
        <end position="109"/>
    </location>
</feature>
<dbReference type="PROSITE" id="PS00028">
    <property type="entry name" value="ZINC_FINGER_C2H2_1"/>
    <property type="match status" value="1"/>
</dbReference>
<keyword evidence="4" id="KW-0862">Zinc</keyword>
<protein>
    <recommendedName>
        <fullName evidence="7">C2H2-type domain-containing protein</fullName>
    </recommendedName>
</protein>
<dbReference type="OrthoDB" id="10004641at2759"/>
<dbReference type="EMBL" id="CAJVCH010570246">
    <property type="protein sequence ID" value="CAG7834442.1"/>
    <property type="molecule type" value="Genomic_DNA"/>
</dbReference>